<dbReference type="AlphaFoldDB" id="A0A1Q2MAV8"/>
<name>A0A1Q2MAV8_9BACT</name>
<comment type="subcellular location">
    <subcellularLocation>
        <location evidence="1">Cell membrane</location>
        <topology evidence="1">Multi-pass membrane protein</topology>
    </subcellularLocation>
</comment>
<evidence type="ECO:0000313" key="7">
    <source>
        <dbReference type="EMBL" id="AQQ69865.1"/>
    </source>
</evidence>
<dbReference type="Proteomes" id="UP000188181">
    <property type="component" value="Chromosome"/>
</dbReference>
<dbReference type="InterPro" id="IPR051611">
    <property type="entry name" value="ECF_transporter_component"/>
</dbReference>
<evidence type="ECO:0000256" key="1">
    <source>
        <dbReference type="ARBA" id="ARBA00004651"/>
    </source>
</evidence>
<dbReference type="CDD" id="cd16914">
    <property type="entry name" value="EcfT"/>
    <property type="match status" value="1"/>
</dbReference>
<proteinExistence type="predicted"/>
<evidence type="ECO:0000256" key="4">
    <source>
        <dbReference type="ARBA" id="ARBA00022989"/>
    </source>
</evidence>
<feature type="transmembrane region" description="Helical" evidence="6">
    <location>
        <begin position="71"/>
        <end position="88"/>
    </location>
</feature>
<dbReference type="InterPro" id="IPR012809">
    <property type="entry name" value="ECF_CbiQ"/>
</dbReference>
<evidence type="ECO:0000256" key="5">
    <source>
        <dbReference type="ARBA" id="ARBA00023136"/>
    </source>
</evidence>
<reference evidence="8" key="1">
    <citation type="submission" date="2017-02" db="EMBL/GenBank/DDBJ databases">
        <title>Comparative genomics and description of representatives of a novel lineage of planctomycetes thriving in anoxic sediments.</title>
        <authorList>
            <person name="Spring S."/>
            <person name="Bunk B."/>
            <person name="Sproer C."/>
        </authorList>
    </citation>
    <scope>NUCLEOTIDE SEQUENCE [LARGE SCALE GENOMIC DNA]</scope>
    <source>
        <strain evidence="8">SM-Chi-D1</strain>
    </source>
</reference>
<dbReference type="STRING" id="1851148.SMSP2_00199"/>
<keyword evidence="4 6" id="KW-1133">Transmembrane helix</keyword>
<feature type="transmembrane region" description="Helical" evidence="6">
    <location>
        <begin position="233"/>
        <end position="252"/>
    </location>
</feature>
<evidence type="ECO:0000256" key="3">
    <source>
        <dbReference type="ARBA" id="ARBA00022692"/>
    </source>
</evidence>
<feature type="transmembrane region" description="Helical" evidence="6">
    <location>
        <begin position="108"/>
        <end position="129"/>
    </location>
</feature>
<protein>
    <submittedName>
        <fullName evidence="7">Energy-coupling factor transporter transmembrane protein NikQ</fullName>
    </submittedName>
</protein>
<keyword evidence="3 6" id="KW-0812">Transmembrane</keyword>
<keyword evidence="2" id="KW-1003">Cell membrane</keyword>
<dbReference type="PANTHER" id="PTHR34857">
    <property type="entry name" value="SLL0384 PROTEIN"/>
    <property type="match status" value="1"/>
</dbReference>
<dbReference type="GO" id="GO:0043190">
    <property type="term" value="C:ATP-binding cassette (ABC) transporter complex"/>
    <property type="evidence" value="ECO:0007669"/>
    <property type="project" value="InterPro"/>
</dbReference>
<dbReference type="OrthoDB" id="8585740at2"/>
<organism evidence="7 8">
    <name type="scientific">Limihaloglobus sulfuriphilus</name>
    <dbReference type="NCBI Taxonomy" id="1851148"/>
    <lineage>
        <taxon>Bacteria</taxon>
        <taxon>Pseudomonadati</taxon>
        <taxon>Planctomycetota</taxon>
        <taxon>Phycisphaerae</taxon>
        <taxon>Sedimentisphaerales</taxon>
        <taxon>Sedimentisphaeraceae</taxon>
        <taxon>Limihaloglobus</taxon>
    </lineage>
</organism>
<dbReference type="RefSeq" id="WP_146682169.1">
    <property type="nucleotide sequence ID" value="NZ_CP019646.1"/>
</dbReference>
<keyword evidence="8" id="KW-1185">Reference proteome</keyword>
<dbReference type="Pfam" id="PF02361">
    <property type="entry name" value="CbiQ"/>
    <property type="match status" value="1"/>
</dbReference>
<feature type="transmembrane region" description="Helical" evidence="6">
    <location>
        <begin position="21"/>
        <end position="40"/>
    </location>
</feature>
<gene>
    <name evidence="7" type="primary">nikQ</name>
    <name evidence="7" type="ORF">SMSP2_00199</name>
</gene>
<dbReference type="EMBL" id="CP019646">
    <property type="protein sequence ID" value="AQQ69865.1"/>
    <property type="molecule type" value="Genomic_DNA"/>
</dbReference>
<dbReference type="PANTHER" id="PTHR34857:SF2">
    <property type="entry name" value="SLL0384 PROTEIN"/>
    <property type="match status" value="1"/>
</dbReference>
<evidence type="ECO:0000313" key="8">
    <source>
        <dbReference type="Proteomes" id="UP000188181"/>
    </source>
</evidence>
<dbReference type="KEGG" id="pbas:SMSP2_00199"/>
<dbReference type="InterPro" id="IPR003339">
    <property type="entry name" value="ABC/ECF_trnsptr_transmembrane"/>
</dbReference>
<feature type="transmembrane region" description="Helical" evidence="6">
    <location>
        <begin position="46"/>
        <end position="64"/>
    </location>
</feature>
<dbReference type="NCBIfam" id="TIGR02454">
    <property type="entry name" value="ECF_T_CbiQ"/>
    <property type="match status" value="1"/>
</dbReference>
<dbReference type="GO" id="GO:0006824">
    <property type="term" value="P:cobalt ion transport"/>
    <property type="evidence" value="ECO:0007669"/>
    <property type="project" value="InterPro"/>
</dbReference>
<evidence type="ECO:0000256" key="6">
    <source>
        <dbReference type="SAM" id="Phobius"/>
    </source>
</evidence>
<evidence type="ECO:0000256" key="2">
    <source>
        <dbReference type="ARBA" id="ARBA00022475"/>
    </source>
</evidence>
<keyword evidence="5 6" id="KW-0472">Membrane</keyword>
<feature type="transmembrane region" description="Helical" evidence="6">
    <location>
        <begin position="185"/>
        <end position="204"/>
    </location>
</feature>
<accession>A0A1Q2MAV8</accession>
<sequence>MHHAHIDKYANQSSHVHKIDARLKLLAVVLFTVLTVTVSINKLPSLAWYALFPFLLLVIGRIPIKFVLKQVILVSPVILVFGFSCVIFEREPVYVSFGPFSGEIALGWVRFLSIACKFTISAAALIALVSTTRFYDLLAAMQKLGVPKMLVLQLGFLYRYIFLLIDKAGRMMRARSARKLCTFGFLYELRLAGSMIGSMFVSSIDMAERAGIAMEARGFTGTVHTLNTLRLKAVDAVFGFLVIVYFSLLLVIF</sequence>